<protein>
    <recommendedName>
        <fullName evidence="1">Insertion element IS402-like domain-containing protein</fullName>
    </recommendedName>
</protein>
<dbReference type="Pfam" id="PF13340">
    <property type="entry name" value="DUF4096"/>
    <property type="match status" value="1"/>
</dbReference>
<name>A0ABN3XNT1_9ACTN</name>
<organism evidence="2 3">
    <name type="scientific">Streptomyces enissocaesilis</name>
    <dbReference type="NCBI Taxonomy" id="332589"/>
    <lineage>
        <taxon>Bacteria</taxon>
        <taxon>Bacillati</taxon>
        <taxon>Actinomycetota</taxon>
        <taxon>Actinomycetes</taxon>
        <taxon>Kitasatosporales</taxon>
        <taxon>Streptomycetaceae</taxon>
        <taxon>Streptomyces</taxon>
        <taxon>Streptomyces rochei group</taxon>
    </lineage>
</organism>
<dbReference type="InterPro" id="IPR025161">
    <property type="entry name" value="IS402-like_dom"/>
</dbReference>
<keyword evidence="3" id="KW-1185">Reference proteome</keyword>
<evidence type="ECO:0000313" key="3">
    <source>
        <dbReference type="Proteomes" id="UP001500403"/>
    </source>
</evidence>
<dbReference type="EMBL" id="BAAAUD010000114">
    <property type="protein sequence ID" value="GAA2974285.1"/>
    <property type="molecule type" value="Genomic_DNA"/>
</dbReference>
<feature type="domain" description="Insertion element IS402-like" evidence="1">
    <location>
        <begin position="14"/>
        <end position="90"/>
    </location>
</feature>
<evidence type="ECO:0000313" key="2">
    <source>
        <dbReference type="EMBL" id="GAA2974285.1"/>
    </source>
</evidence>
<dbReference type="PANTHER" id="PTHR46637:SF1">
    <property type="entry name" value="BLL5188 PROTEIN"/>
    <property type="match status" value="1"/>
</dbReference>
<proteinExistence type="predicted"/>
<dbReference type="Proteomes" id="UP001500403">
    <property type="component" value="Unassembled WGS sequence"/>
</dbReference>
<comment type="caution">
    <text evidence="2">The sequence shown here is derived from an EMBL/GenBank/DDBJ whole genome shotgun (WGS) entry which is preliminary data.</text>
</comment>
<dbReference type="PANTHER" id="PTHR46637">
    <property type="entry name" value="TIS1421-TRANSPOSASE PROTEIN A"/>
    <property type="match status" value="1"/>
</dbReference>
<reference evidence="2 3" key="1">
    <citation type="journal article" date="2019" name="Int. J. Syst. Evol. Microbiol.">
        <title>The Global Catalogue of Microorganisms (GCM) 10K type strain sequencing project: providing services to taxonomists for standard genome sequencing and annotation.</title>
        <authorList>
            <consortium name="The Broad Institute Genomics Platform"/>
            <consortium name="The Broad Institute Genome Sequencing Center for Infectious Disease"/>
            <person name="Wu L."/>
            <person name="Ma J."/>
        </authorList>
    </citation>
    <scope>NUCLEOTIDE SEQUENCE [LARGE SCALE GENOMIC DNA]</scope>
    <source>
        <strain evidence="2 3">JCM 9088</strain>
    </source>
</reference>
<dbReference type="InterPro" id="IPR052909">
    <property type="entry name" value="Transposase_6_like"/>
</dbReference>
<evidence type="ECO:0000259" key="1">
    <source>
        <dbReference type="Pfam" id="PF13340"/>
    </source>
</evidence>
<sequence>MLVMGSGRWGWIVPDGLWEIAEPLIPPARVRPQGGGVANIDDEAVFAAIIYVLVSGCAWRALPPCFGASKSTVHRRFLIWSRAGVWGRLHQKVLELLDGHGLVDLSRAVLNSAHVRAKKGANLQVRAPWTEASRVPRCMSCPTRPACPYASDSPRPTPTTARL</sequence>
<accession>A0ABN3XNT1</accession>
<gene>
    <name evidence="2" type="ORF">GCM10010446_68230</name>
</gene>